<dbReference type="SMART" id="SM00382">
    <property type="entry name" value="AAA"/>
    <property type="match status" value="1"/>
</dbReference>
<evidence type="ECO:0000256" key="3">
    <source>
        <dbReference type="ARBA" id="ARBA00022448"/>
    </source>
</evidence>
<dbReference type="InterPro" id="IPR027417">
    <property type="entry name" value="P-loop_NTPase"/>
</dbReference>
<dbReference type="FunFam" id="3.40.50.300:FF:000016">
    <property type="entry name" value="Oligopeptide ABC transporter ATP-binding component"/>
    <property type="match status" value="1"/>
</dbReference>
<keyword evidence="3" id="KW-0813">Transport</keyword>
<evidence type="ECO:0000256" key="7">
    <source>
        <dbReference type="ARBA" id="ARBA00022840"/>
    </source>
</evidence>
<dbReference type="InterPro" id="IPR003593">
    <property type="entry name" value="AAA+_ATPase"/>
</dbReference>
<dbReference type="SUPFAM" id="SSF52540">
    <property type="entry name" value="P-loop containing nucleoside triphosphate hydrolases"/>
    <property type="match status" value="1"/>
</dbReference>
<keyword evidence="5" id="KW-0997">Cell inner membrane</keyword>
<dbReference type="InterPro" id="IPR003439">
    <property type="entry name" value="ABC_transporter-like_ATP-bd"/>
</dbReference>
<gene>
    <name evidence="11" type="ORF">HHT355_1810</name>
</gene>
<evidence type="ECO:0000259" key="10">
    <source>
        <dbReference type="PROSITE" id="PS50893"/>
    </source>
</evidence>
<evidence type="ECO:0000256" key="8">
    <source>
        <dbReference type="ARBA" id="ARBA00022967"/>
    </source>
</evidence>
<evidence type="ECO:0000313" key="11">
    <source>
        <dbReference type="EMBL" id="CRZ35010.1"/>
    </source>
</evidence>
<dbReference type="Proteomes" id="UP000236497">
    <property type="component" value="Unassembled WGS sequence"/>
</dbReference>
<evidence type="ECO:0000313" key="12">
    <source>
        <dbReference type="Proteomes" id="UP000236497"/>
    </source>
</evidence>
<dbReference type="GO" id="GO:0016887">
    <property type="term" value="F:ATP hydrolysis activity"/>
    <property type="evidence" value="ECO:0007669"/>
    <property type="project" value="InterPro"/>
</dbReference>
<dbReference type="CDD" id="cd03257">
    <property type="entry name" value="ABC_NikE_OppD_transporters"/>
    <property type="match status" value="1"/>
</dbReference>
<reference evidence="11 12" key="1">
    <citation type="submission" date="2015-06" db="EMBL/GenBank/DDBJ databases">
        <authorList>
            <person name="Wibberg Daniel"/>
        </authorList>
    </citation>
    <scope>NUCLEOTIDE SEQUENCE [LARGE SCALE GENOMIC DNA]</scope>
    <source>
        <strain evidence="11 12">T3/55T</strain>
    </source>
</reference>
<feature type="domain" description="ABC transporter" evidence="10">
    <location>
        <begin position="5"/>
        <end position="255"/>
    </location>
</feature>
<evidence type="ECO:0000256" key="5">
    <source>
        <dbReference type="ARBA" id="ARBA00022519"/>
    </source>
</evidence>
<dbReference type="PANTHER" id="PTHR43297">
    <property type="entry name" value="OLIGOPEPTIDE TRANSPORT ATP-BINDING PROTEIN APPD"/>
    <property type="match status" value="1"/>
</dbReference>
<dbReference type="AlphaFoldDB" id="A0A0H5SIW9"/>
<evidence type="ECO:0000256" key="4">
    <source>
        <dbReference type="ARBA" id="ARBA00022475"/>
    </source>
</evidence>
<dbReference type="InterPro" id="IPR050388">
    <property type="entry name" value="ABC_Ni/Peptide_Import"/>
</dbReference>
<protein>
    <submittedName>
        <fullName evidence="11">Putative peptide ABC transporter ATP-binding protein y4tR</fullName>
    </submittedName>
</protein>
<dbReference type="PROSITE" id="PS00211">
    <property type="entry name" value="ABC_TRANSPORTER_1"/>
    <property type="match status" value="1"/>
</dbReference>
<keyword evidence="8" id="KW-1278">Translocase</keyword>
<dbReference type="GO" id="GO:0005886">
    <property type="term" value="C:plasma membrane"/>
    <property type="evidence" value="ECO:0007669"/>
    <property type="project" value="UniProtKB-SubCell"/>
</dbReference>
<evidence type="ECO:0000256" key="1">
    <source>
        <dbReference type="ARBA" id="ARBA00004202"/>
    </source>
</evidence>
<keyword evidence="4" id="KW-1003">Cell membrane</keyword>
<dbReference type="EMBL" id="CVTD020000018">
    <property type="protein sequence ID" value="CRZ35010.1"/>
    <property type="molecule type" value="Genomic_DNA"/>
</dbReference>
<proteinExistence type="inferred from homology"/>
<name>A0A0H5SIW9_HERHM</name>
<organism evidence="11 12">
    <name type="scientific">Herbinix hemicellulosilytica</name>
    <dbReference type="NCBI Taxonomy" id="1564487"/>
    <lineage>
        <taxon>Bacteria</taxon>
        <taxon>Bacillati</taxon>
        <taxon>Bacillota</taxon>
        <taxon>Clostridia</taxon>
        <taxon>Lachnospirales</taxon>
        <taxon>Lachnospiraceae</taxon>
        <taxon>Herbinix</taxon>
    </lineage>
</organism>
<comment type="similarity">
    <text evidence="2">Belongs to the ABC transporter superfamily.</text>
</comment>
<keyword evidence="6" id="KW-0547">Nucleotide-binding</keyword>
<dbReference type="Pfam" id="PF00005">
    <property type="entry name" value="ABC_tran"/>
    <property type="match status" value="1"/>
</dbReference>
<dbReference type="RefSeq" id="WP_103203112.1">
    <property type="nucleotide sequence ID" value="NZ_CVTD020000018.1"/>
</dbReference>
<dbReference type="OrthoDB" id="9806285at2"/>
<accession>A0A0H5SIW9</accession>
<keyword evidence="7 11" id="KW-0067">ATP-binding</keyword>
<dbReference type="InterPro" id="IPR017871">
    <property type="entry name" value="ABC_transporter-like_CS"/>
</dbReference>
<dbReference type="NCBIfam" id="TIGR01727">
    <property type="entry name" value="oligo_HPY"/>
    <property type="match status" value="1"/>
</dbReference>
<evidence type="ECO:0000256" key="6">
    <source>
        <dbReference type="ARBA" id="ARBA00022741"/>
    </source>
</evidence>
<keyword evidence="12" id="KW-1185">Reference proteome</keyword>
<evidence type="ECO:0000256" key="9">
    <source>
        <dbReference type="ARBA" id="ARBA00023136"/>
    </source>
</evidence>
<dbReference type="Pfam" id="PF08352">
    <property type="entry name" value="oligo_HPY"/>
    <property type="match status" value="1"/>
</dbReference>
<comment type="subcellular location">
    <subcellularLocation>
        <location evidence="1">Cell membrane</location>
        <topology evidence="1">Peripheral membrane protein</topology>
    </subcellularLocation>
</comment>
<dbReference type="PROSITE" id="PS50893">
    <property type="entry name" value="ABC_TRANSPORTER_2"/>
    <property type="match status" value="1"/>
</dbReference>
<dbReference type="GO" id="GO:0015833">
    <property type="term" value="P:peptide transport"/>
    <property type="evidence" value="ECO:0007669"/>
    <property type="project" value="InterPro"/>
</dbReference>
<sequence length="327" mass="36631">MEPLLQVKDLTVAFIEDKRQTVVVDAANFTVNAGEILCIVGESGCGKSVTALSILGLLSPNARILNGQVIFEGRDLLSMTEKELDRIRGNEIAMIFQDVMNSLNPVFTIGNQLTEAIRIHMGYDKKSAKDYAVEILKKVGLPDAEAVMKKYPHMLSGGMQQRVMIAMALACKPKLIIADEPTTALDVTIQLQIMKLLADLQKEFKMSMILITHDIGLVAELADRVIIMYAGHFMEEASVYQIFEKPAHPYTRALLKSVPTIYGDLEKRLPSIPGTVPDRYQDIECCRFYDRCPYKIPSCKEAQPYFKIGQNHYARCHRAGKGELPYE</sequence>
<keyword evidence="9" id="KW-0472">Membrane</keyword>
<dbReference type="InterPro" id="IPR013563">
    <property type="entry name" value="Oligopep_ABC_C"/>
</dbReference>
<dbReference type="Gene3D" id="3.40.50.300">
    <property type="entry name" value="P-loop containing nucleotide triphosphate hydrolases"/>
    <property type="match status" value="1"/>
</dbReference>
<dbReference type="PANTHER" id="PTHR43297:SF14">
    <property type="entry name" value="ATPASE AAA-TYPE CORE DOMAIN-CONTAINING PROTEIN"/>
    <property type="match status" value="1"/>
</dbReference>
<dbReference type="GO" id="GO:0005524">
    <property type="term" value="F:ATP binding"/>
    <property type="evidence" value="ECO:0007669"/>
    <property type="project" value="UniProtKB-KW"/>
</dbReference>
<evidence type="ECO:0000256" key="2">
    <source>
        <dbReference type="ARBA" id="ARBA00005417"/>
    </source>
</evidence>